<organism evidence="1 2">
    <name type="scientific">Avrilella dinanensis</name>
    <dbReference type="NCBI Taxonomy" id="2008672"/>
    <lineage>
        <taxon>Bacteria</taxon>
        <taxon>Pseudomonadati</taxon>
        <taxon>Bacteroidota</taxon>
        <taxon>Flavobacteriia</taxon>
        <taxon>Flavobacteriales</taxon>
        <taxon>Flavobacteriaceae</taxon>
        <taxon>Avrilella</taxon>
    </lineage>
</organism>
<comment type="caution">
    <text evidence="1">The sequence shown here is derived from an EMBL/GenBank/DDBJ whole genome shotgun (WGS) entry which is preliminary data.</text>
</comment>
<dbReference type="Proteomes" id="UP000231960">
    <property type="component" value="Unassembled WGS sequence"/>
</dbReference>
<keyword evidence="2" id="KW-1185">Reference proteome</keyword>
<dbReference type="EMBL" id="NIPO01000003">
    <property type="protein sequence ID" value="PJR03008.1"/>
    <property type="molecule type" value="Genomic_DNA"/>
</dbReference>
<name>A0A2M9R2D5_9FLAO</name>
<evidence type="ECO:0008006" key="3">
    <source>
        <dbReference type="Google" id="ProtNLM"/>
    </source>
</evidence>
<dbReference type="PROSITE" id="PS51257">
    <property type="entry name" value="PROKAR_LIPOPROTEIN"/>
    <property type="match status" value="1"/>
</dbReference>
<sequence>MKTSFTIITSLFILLTSCTKSKKEELKAYLTNDSISMWDITMKRLAVLSDTTYYHHYFRSISFGGNFECNQYAYTIYGDRIIDFLGPKPNYLGLCNKWEILNDSTVKLNCRDVFVVKVISRDTVHLIDTLGVKQHEMYRVQPPWNIDEETVKIRDQKVKSGEYLDKRVY</sequence>
<accession>A0A2M9R2D5</accession>
<reference evidence="1 2" key="1">
    <citation type="submission" date="2017-06" db="EMBL/GenBank/DDBJ databases">
        <title>Description of Avrilella dinanensis gen. nov. sp. nov.</title>
        <authorList>
            <person name="Leyer C."/>
            <person name="Sassi M."/>
            <person name="Minet J."/>
            <person name="Kayal S."/>
            <person name="Cattoir V."/>
        </authorList>
    </citation>
    <scope>NUCLEOTIDE SEQUENCE [LARGE SCALE GENOMIC DNA]</scope>
    <source>
        <strain evidence="1 2">UR159</strain>
    </source>
</reference>
<gene>
    <name evidence="1" type="ORF">CDL10_11115</name>
</gene>
<evidence type="ECO:0000313" key="2">
    <source>
        <dbReference type="Proteomes" id="UP000231960"/>
    </source>
</evidence>
<protein>
    <recommendedName>
        <fullName evidence="3">Lipoprotein</fullName>
    </recommendedName>
</protein>
<proteinExistence type="predicted"/>
<dbReference type="OrthoDB" id="1435693at2"/>
<dbReference type="RefSeq" id="WP_100678747.1">
    <property type="nucleotide sequence ID" value="NZ_NIPO01000003.1"/>
</dbReference>
<evidence type="ECO:0000313" key="1">
    <source>
        <dbReference type="EMBL" id="PJR03008.1"/>
    </source>
</evidence>
<dbReference type="AlphaFoldDB" id="A0A2M9R2D5"/>